<dbReference type="GO" id="GO:0009289">
    <property type="term" value="C:pilus"/>
    <property type="evidence" value="ECO:0007669"/>
    <property type="project" value="UniProtKB-SubCell"/>
</dbReference>
<dbReference type="RefSeq" id="WP_089426378.1">
    <property type="nucleotide sequence ID" value="NZ_CABVQT010000005.1"/>
</dbReference>
<dbReference type="InterPro" id="IPR036937">
    <property type="entry name" value="Adhesion_dom_fimbrial_sf"/>
</dbReference>
<accession>A0A6P2XKS2</accession>
<keyword evidence="3" id="KW-0281">Fimbrium</keyword>
<organism evidence="5 6">
    <name type="scientific">Burkholderia contaminans</name>
    <dbReference type="NCBI Taxonomy" id="488447"/>
    <lineage>
        <taxon>Bacteria</taxon>
        <taxon>Pseudomonadati</taxon>
        <taxon>Pseudomonadota</taxon>
        <taxon>Betaproteobacteria</taxon>
        <taxon>Burkholderiales</taxon>
        <taxon>Burkholderiaceae</taxon>
        <taxon>Burkholderia</taxon>
        <taxon>Burkholderia cepacia complex</taxon>
    </lineage>
</organism>
<dbReference type="Gene3D" id="2.60.40.3310">
    <property type="match status" value="1"/>
</dbReference>
<dbReference type="Gene3D" id="2.60.40.1090">
    <property type="entry name" value="Fimbrial-type adhesion domain"/>
    <property type="match status" value="1"/>
</dbReference>
<reference evidence="5 6" key="1">
    <citation type="submission" date="2019-09" db="EMBL/GenBank/DDBJ databases">
        <authorList>
            <person name="Depoorter E."/>
        </authorList>
    </citation>
    <scope>NUCLEOTIDE SEQUENCE [LARGE SCALE GENOMIC DNA]</scope>
    <source>
        <strain evidence="5">R-71171</strain>
    </source>
</reference>
<feature type="domain" description="Fimbrial-type adhesion" evidence="4">
    <location>
        <begin position="215"/>
        <end position="368"/>
    </location>
</feature>
<dbReference type="Proteomes" id="UP000494182">
    <property type="component" value="Unassembled WGS sequence"/>
</dbReference>
<evidence type="ECO:0000313" key="5">
    <source>
        <dbReference type="EMBL" id="VWD09298.1"/>
    </source>
</evidence>
<dbReference type="AlphaFoldDB" id="A0A6P2XKS2"/>
<dbReference type="SUPFAM" id="SSF49401">
    <property type="entry name" value="Bacterial adhesins"/>
    <property type="match status" value="1"/>
</dbReference>
<dbReference type="InterPro" id="IPR008966">
    <property type="entry name" value="Adhesion_dom_sf"/>
</dbReference>
<protein>
    <submittedName>
        <fullName evidence="5">Type-1 fimbrial protein subunit A</fullName>
    </submittedName>
</protein>
<evidence type="ECO:0000256" key="3">
    <source>
        <dbReference type="ARBA" id="ARBA00023263"/>
    </source>
</evidence>
<dbReference type="Pfam" id="PF00419">
    <property type="entry name" value="Fimbrial"/>
    <property type="match status" value="1"/>
</dbReference>
<evidence type="ECO:0000256" key="1">
    <source>
        <dbReference type="ARBA" id="ARBA00004561"/>
    </source>
</evidence>
<evidence type="ECO:0000313" key="6">
    <source>
        <dbReference type="Proteomes" id="UP000494182"/>
    </source>
</evidence>
<comment type="subcellular location">
    <subcellularLocation>
        <location evidence="1">Fimbrium</location>
    </subcellularLocation>
</comment>
<dbReference type="PANTHER" id="PTHR33420:SF14">
    <property type="entry name" value="TYPE 1 FIMBRIN D-MANNOSE SPECIFIC ADHESIN"/>
    <property type="match status" value="1"/>
</dbReference>
<dbReference type="PANTHER" id="PTHR33420">
    <property type="entry name" value="FIMBRIAL SUBUNIT ELFA-RELATED"/>
    <property type="match status" value="1"/>
</dbReference>
<dbReference type="InterPro" id="IPR050263">
    <property type="entry name" value="Bact_Fimbrial_Adh_Pro"/>
</dbReference>
<dbReference type="GO" id="GO:0043709">
    <property type="term" value="P:cell adhesion involved in single-species biofilm formation"/>
    <property type="evidence" value="ECO:0007669"/>
    <property type="project" value="TreeGrafter"/>
</dbReference>
<dbReference type="InterPro" id="IPR000259">
    <property type="entry name" value="Adhesion_dom_fimbrial"/>
</dbReference>
<comment type="similarity">
    <text evidence="2">Belongs to the fimbrial protein family.</text>
</comment>
<evidence type="ECO:0000259" key="4">
    <source>
        <dbReference type="Pfam" id="PF00419"/>
    </source>
</evidence>
<evidence type="ECO:0000256" key="2">
    <source>
        <dbReference type="ARBA" id="ARBA00006671"/>
    </source>
</evidence>
<dbReference type="EMBL" id="CABVQT010000005">
    <property type="protein sequence ID" value="VWD09298.1"/>
    <property type="molecule type" value="Genomic_DNA"/>
</dbReference>
<name>A0A6P2XKS2_9BURK</name>
<sequence length="368" mass="38206">MKWTNAGADGVTRRSSRRATAAARFARLLMLCPLLWSGYAFATCELSSHASSISPSLPATLSVAQDGTLLGTQFPSSTIGLAMVARVANSVGTVCMYDEYVVSPAGVLIPNVTYKTSTGAVAAVFESGIPGVGYAVEVADYSGGAWVAIGADATSVPIPPIDKSLLNAKVTYVSVGPLATGSYTSRRQVLFNFRLKYKGNLLPGSSASTPLSATSMTVTARTCKITSGTSRTVTLPSLYSGSLKAVGDVATAKSAPFSFDLRCDADLSIYATLSDVTNPANTSNVLSLGRGSGASGIGIQILKKGSDTPLRFGPDSSAKGNTNQWLVGRSTTANTMIQVPFEARYVKTAEKITPGIVEALGTITFSYQ</sequence>
<proteinExistence type="inferred from homology"/>
<gene>
    <name evidence="5" type="ORF">BCO71171_02383</name>
</gene>